<name>A0A5C7HJR5_9ROSI</name>
<dbReference type="GO" id="GO:0009736">
    <property type="term" value="P:cytokinin-activated signaling pathway"/>
    <property type="evidence" value="ECO:0007669"/>
    <property type="project" value="UniProtKB-KW"/>
</dbReference>
<dbReference type="AlphaFoldDB" id="A0A5C7HJR5"/>
<keyword evidence="1 2" id="KW-0902">Two-component regulatory system</keyword>
<comment type="domain">
    <text evidence="2">Histidine-containing phosphotransfer domain (HPt) contains an active histidine that mediates the phosphotransfer.</text>
</comment>
<evidence type="ECO:0000313" key="3">
    <source>
        <dbReference type="EMBL" id="TXG57128.1"/>
    </source>
</evidence>
<dbReference type="Gene3D" id="1.20.120.160">
    <property type="entry name" value="HPT domain"/>
    <property type="match status" value="1"/>
</dbReference>
<comment type="function">
    <text evidence="2">Functions as a two-component phosphorelay mediators between cytokinin sensor histidine kinases and response regulators (B-type ARRs). Plays an important role in propagating cytokinin signal transduction.</text>
</comment>
<comment type="caution">
    <text evidence="3">The sequence shown here is derived from an EMBL/GenBank/DDBJ whole genome shotgun (WGS) entry which is preliminary data.</text>
</comment>
<dbReference type="InterPro" id="IPR036641">
    <property type="entry name" value="HPT_dom_sf"/>
</dbReference>
<dbReference type="GO" id="GO:0009927">
    <property type="term" value="F:histidine phosphotransfer kinase activity"/>
    <property type="evidence" value="ECO:0007669"/>
    <property type="project" value="UniProtKB-UniRule"/>
</dbReference>
<sequence length="192" mass="22296">MAERNSLESNPLYQQLMDMRDAIFAERILDMYFFGPETVDVAEVMVNEFLSKSTELIATIDNNMLFDPKLDKCFKELKESSAKIGAHKVNKEVNQTVQHIQRGNMQSAMASFYQMKMELDTVKERLDAFIKVKSSFIILFLYGDNVLVVEENLEEINNLKKQLSSEFEKKDLWTSKQILGMRISKDKQMDTL</sequence>
<dbReference type="Proteomes" id="UP000323000">
    <property type="component" value="Chromosome 8"/>
</dbReference>
<gene>
    <name evidence="3" type="ORF">EZV62_018441</name>
</gene>
<evidence type="ECO:0000256" key="2">
    <source>
        <dbReference type="RuleBase" id="RU369004"/>
    </source>
</evidence>
<dbReference type="GO" id="GO:0043424">
    <property type="term" value="F:protein histidine kinase binding"/>
    <property type="evidence" value="ECO:0007669"/>
    <property type="project" value="UniProtKB-UniRule"/>
</dbReference>
<dbReference type="GO" id="GO:0005829">
    <property type="term" value="C:cytosol"/>
    <property type="evidence" value="ECO:0007669"/>
    <property type="project" value="UniProtKB-SubCell"/>
</dbReference>
<proteinExistence type="predicted"/>
<evidence type="ECO:0000313" key="4">
    <source>
        <dbReference type="Proteomes" id="UP000323000"/>
    </source>
</evidence>
<reference evidence="4" key="1">
    <citation type="journal article" date="2019" name="Gigascience">
        <title>De novo genome assembly of the endangered Acer yangbiense, a plant species with extremely small populations endemic to Yunnan Province, China.</title>
        <authorList>
            <person name="Yang J."/>
            <person name="Wariss H.M."/>
            <person name="Tao L."/>
            <person name="Zhang R."/>
            <person name="Yun Q."/>
            <person name="Hollingsworth P."/>
            <person name="Dao Z."/>
            <person name="Luo G."/>
            <person name="Guo H."/>
            <person name="Ma Y."/>
            <person name="Sun W."/>
        </authorList>
    </citation>
    <scope>NUCLEOTIDE SEQUENCE [LARGE SCALE GENOMIC DNA]</scope>
    <source>
        <strain evidence="4">cv. Malutang</strain>
    </source>
</reference>
<comment type="subcellular location">
    <subcellularLocation>
        <location evidence="2">Cytoplasm</location>
        <location evidence="2">Cytosol</location>
    </subcellularLocation>
    <subcellularLocation>
        <location evidence="2">Nucleus</location>
    </subcellularLocation>
</comment>
<dbReference type="GO" id="GO:0005634">
    <property type="term" value="C:nucleus"/>
    <property type="evidence" value="ECO:0007669"/>
    <property type="project" value="UniProtKB-SubCell"/>
</dbReference>
<organism evidence="3 4">
    <name type="scientific">Acer yangbiense</name>
    <dbReference type="NCBI Taxonomy" id="1000413"/>
    <lineage>
        <taxon>Eukaryota</taxon>
        <taxon>Viridiplantae</taxon>
        <taxon>Streptophyta</taxon>
        <taxon>Embryophyta</taxon>
        <taxon>Tracheophyta</taxon>
        <taxon>Spermatophyta</taxon>
        <taxon>Magnoliopsida</taxon>
        <taxon>eudicotyledons</taxon>
        <taxon>Gunneridae</taxon>
        <taxon>Pentapetalae</taxon>
        <taxon>rosids</taxon>
        <taxon>malvids</taxon>
        <taxon>Sapindales</taxon>
        <taxon>Sapindaceae</taxon>
        <taxon>Hippocastanoideae</taxon>
        <taxon>Acereae</taxon>
        <taxon>Acer</taxon>
    </lineage>
</organism>
<dbReference type="InterPro" id="IPR045871">
    <property type="entry name" value="AHP1-5/YPD1"/>
</dbReference>
<evidence type="ECO:0000256" key="1">
    <source>
        <dbReference type="ARBA" id="ARBA00023012"/>
    </source>
</evidence>
<accession>A0A5C7HJR5</accession>
<dbReference type="PANTHER" id="PTHR28242:SF41">
    <property type="entry name" value="HISTIDINE CONTAINING PHOSPHOTRANSFER PROTEIN"/>
    <property type="match status" value="1"/>
</dbReference>
<dbReference type="SUPFAM" id="SSF47226">
    <property type="entry name" value="Histidine-containing phosphotransfer domain, HPT domain"/>
    <property type="match status" value="1"/>
</dbReference>
<dbReference type="GO" id="GO:0000160">
    <property type="term" value="P:phosphorelay signal transduction system"/>
    <property type="evidence" value="ECO:0007669"/>
    <property type="project" value="UniProtKB-UniRule"/>
</dbReference>
<protein>
    <recommendedName>
        <fullName evidence="2">Histidine-containing phosphotransfer protein</fullName>
    </recommendedName>
</protein>
<keyword evidence="2" id="KW-0932">Cytokinin signaling pathway</keyword>
<dbReference type="OrthoDB" id="10406515at2759"/>
<dbReference type="EMBL" id="VAHF01000008">
    <property type="protein sequence ID" value="TXG57128.1"/>
    <property type="molecule type" value="Genomic_DNA"/>
</dbReference>
<dbReference type="PANTHER" id="PTHR28242">
    <property type="entry name" value="PHOSPHORELAY INTERMEDIATE PROTEIN YPD1"/>
    <property type="match status" value="1"/>
</dbReference>
<keyword evidence="4" id="KW-1185">Reference proteome</keyword>